<dbReference type="PANTHER" id="PTHR37419:SF1">
    <property type="entry name" value="SERINE_THREONINE-PROTEIN KINASE TOXIN HIPA"/>
    <property type="match status" value="1"/>
</dbReference>
<dbReference type="Pfam" id="PF07804">
    <property type="entry name" value="HipA_C"/>
    <property type="match status" value="1"/>
</dbReference>
<dbReference type="RefSeq" id="WP_014005933.1">
    <property type="nucleotide sequence ID" value="NC_015856.1"/>
</dbReference>
<gene>
    <name evidence="6" type="primary">hipA</name>
    <name evidence="6" type="ordered locus">CFU_1948</name>
</gene>
<evidence type="ECO:0000259" key="5">
    <source>
        <dbReference type="Pfam" id="PF13657"/>
    </source>
</evidence>
<reference evidence="6 7" key="5">
    <citation type="journal article" date="2011" name="ISME J.">
        <title>Dual transcriptional profiling of a bacterial/fungal confrontation: Collimonas fungivorans versus Aspergillus niger.</title>
        <authorList>
            <person name="Mela F."/>
            <person name="Fritsche K."/>
            <person name="de Boer W."/>
            <person name="van Veen J.A."/>
            <person name="de Graaff L.H."/>
            <person name="van den Berg M."/>
            <person name="Leveau J.H."/>
        </authorList>
    </citation>
    <scope>NUCLEOTIDE SEQUENCE [LARGE SCALE GENOMIC DNA]</scope>
    <source>
        <strain evidence="6 7">Ter331</strain>
    </source>
</reference>
<evidence type="ECO:0000256" key="1">
    <source>
        <dbReference type="ARBA" id="ARBA00010164"/>
    </source>
</evidence>
<evidence type="ECO:0000259" key="4">
    <source>
        <dbReference type="Pfam" id="PF07804"/>
    </source>
</evidence>
<dbReference type="InterPro" id="IPR017508">
    <property type="entry name" value="HipA_N1"/>
</dbReference>
<dbReference type="GO" id="GO:0004674">
    <property type="term" value="F:protein serine/threonine kinase activity"/>
    <property type="evidence" value="ECO:0007669"/>
    <property type="project" value="TreeGrafter"/>
</dbReference>
<reference evidence="6 7" key="4">
    <citation type="journal article" date="2010" name="Environ. Microbiol.">
        <title>The bacterial genus Collimonas: mycophagy, weathering and other adaptive solutions to life in oligotrophic soil environments.</title>
        <authorList>
            <person name="Leveau J.H."/>
            <person name="Uroz S."/>
            <person name="de Boer W."/>
        </authorList>
    </citation>
    <scope>NUCLEOTIDE SEQUENCE [LARGE SCALE GENOMIC DNA]</scope>
    <source>
        <strain evidence="6 7">Ter331</strain>
    </source>
</reference>
<dbReference type="Pfam" id="PF13657">
    <property type="entry name" value="Couple_hipA"/>
    <property type="match status" value="1"/>
</dbReference>
<dbReference type="Proteomes" id="UP000008392">
    <property type="component" value="Chromosome"/>
</dbReference>
<keyword evidence="2" id="KW-0808">Transferase</keyword>
<dbReference type="HOGENOM" id="CLU_030167_3_0_4"/>
<comment type="similarity">
    <text evidence="1">Belongs to the HipA Ser/Thr kinase family.</text>
</comment>
<dbReference type="STRING" id="1005048.CFU_1948"/>
<keyword evidence="3" id="KW-0418">Kinase</keyword>
<reference evidence="6 7" key="2">
    <citation type="journal article" date="2006" name="J. Microbiol. Methods">
        <title>Genomic flank-sequencing of plasposon insertion sites for rapid identification of functional genes.</title>
        <authorList>
            <person name="Leveau J.H."/>
            <person name="Gerards S."/>
            <person name="Fritsche K."/>
            <person name="Zondag G."/>
            <person name="van Veen J.A."/>
        </authorList>
    </citation>
    <scope>NUCLEOTIDE SEQUENCE [LARGE SCALE GENOMIC DNA]</scope>
    <source>
        <strain evidence="6 7">Ter331</strain>
    </source>
</reference>
<feature type="domain" description="HipA-like C-terminal" evidence="4">
    <location>
        <begin position="153"/>
        <end position="392"/>
    </location>
</feature>
<name>G0A8R6_COLFT</name>
<dbReference type="KEGG" id="cfu:CFU_1948"/>
<dbReference type="AlphaFoldDB" id="G0A8R6"/>
<dbReference type="Gene3D" id="1.10.1070.20">
    <property type="match status" value="1"/>
</dbReference>
<reference evidence="6 7" key="1">
    <citation type="journal article" date="2004" name="Environ. Microbiol.">
        <title>Phylogeny-function analysis of (meta)genomic libraries: screening for expression of ribosomal RNA genes by large-insert library fluorescent in situ hybridization (LIL-FISH).</title>
        <authorList>
            <person name="Leveau J.H."/>
            <person name="Gerards S."/>
            <person name="de Boer W."/>
            <person name="van Veen J.A."/>
        </authorList>
    </citation>
    <scope>NUCLEOTIDE SEQUENCE [LARGE SCALE GENOMIC DNA]</scope>
    <source>
        <strain evidence="6 7">Ter331</strain>
    </source>
</reference>
<sequence>MNLSALDIFVAERLAGVLFQYGDMVRFQVDPAYAQDPQRPTLSLSMRAATPQQDMALLLNPLAAIFNSPGQMRLPAFFQNLLPEGVLRKQIALERKCAEDDHFELLAACGRDLPGAVRAIPTRLTRATMTRLVTQDKEAIEESVSAAPLVDGVSISGMQPKLALILEGGRYVSRTRHKDAHIIGKLPTAQYDHLPEVEHLSLQLAQAAGVTVCSASLQPLAAIMAEHPHAAEDSQQFLAVQRFDRDQPGRLHVEDFCQILGVDPDKKYTGASYADMALVMQAVPGLGTAACHELLRRIAVNELIGNYDAHLKNFGIRYLADGSIEFSPAYDIVAYSVYLNGSGHALKFAEGQAKRSFLSPLSLRAFANRSGLLEPPLRQVISEVCKKALATWPALIAASQLLPHQKTRLTEYFMGRDIIAGLRARQARQSAKAAGIR</sequence>
<dbReference type="GO" id="GO:0005829">
    <property type="term" value="C:cytosol"/>
    <property type="evidence" value="ECO:0007669"/>
    <property type="project" value="TreeGrafter"/>
</dbReference>
<feature type="domain" description="HipA N-terminal subdomain 1" evidence="5">
    <location>
        <begin position="6"/>
        <end position="118"/>
    </location>
</feature>
<dbReference type="eggNOG" id="COG3550">
    <property type="taxonomic scope" value="Bacteria"/>
</dbReference>
<keyword evidence="7" id="KW-1185">Reference proteome</keyword>
<dbReference type="EMBL" id="CP002745">
    <property type="protein sequence ID" value="AEK61779.1"/>
    <property type="molecule type" value="Genomic_DNA"/>
</dbReference>
<proteinExistence type="inferred from homology"/>
<evidence type="ECO:0000256" key="2">
    <source>
        <dbReference type="ARBA" id="ARBA00022679"/>
    </source>
</evidence>
<reference evidence="7" key="6">
    <citation type="submission" date="2011-05" db="EMBL/GenBank/DDBJ databases">
        <title>Complete sequence of Collimonas fungivorans Ter331.</title>
        <authorList>
            <person name="Leveau J.H."/>
        </authorList>
    </citation>
    <scope>NUCLEOTIDE SEQUENCE [LARGE SCALE GENOMIC DNA]</scope>
    <source>
        <strain evidence="7">Ter331</strain>
    </source>
</reference>
<dbReference type="InterPro" id="IPR052028">
    <property type="entry name" value="HipA_Ser/Thr_kinase"/>
</dbReference>
<dbReference type="InterPro" id="IPR012893">
    <property type="entry name" value="HipA-like_C"/>
</dbReference>
<dbReference type="NCBIfam" id="TIGR03071">
    <property type="entry name" value="couple_hipA"/>
    <property type="match status" value="1"/>
</dbReference>
<organism evidence="6 7">
    <name type="scientific">Collimonas fungivorans (strain Ter331)</name>
    <dbReference type="NCBI Taxonomy" id="1005048"/>
    <lineage>
        <taxon>Bacteria</taxon>
        <taxon>Pseudomonadati</taxon>
        <taxon>Pseudomonadota</taxon>
        <taxon>Betaproteobacteria</taxon>
        <taxon>Burkholderiales</taxon>
        <taxon>Oxalobacteraceae</taxon>
        <taxon>Collimonas</taxon>
    </lineage>
</organism>
<evidence type="ECO:0000313" key="7">
    <source>
        <dbReference type="Proteomes" id="UP000008392"/>
    </source>
</evidence>
<evidence type="ECO:0000313" key="6">
    <source>
        <dbReference type="EMBL" id="AEK61779.1"/>
    </source>
</evidence>
<reference evidence="6 7" key="3">
    <citation type="journal article" date="2008" name="FEMS Microbiol. Ecol.">
        <title>Identification and characterization of genes underlying chitinolysis in Collimonas fungivorans Ter331.</title>
        <authorList>
            <person name="Fritsche K."/>
            <person name="de Boer W."/>
            <person name="Gerards S."/>
            <person name="van den Berg M."/>
            <person name="van Veen J.A."/>
            <person name="Leveau J.H."/>
        </authorList>
    </citation>
    <scope>NUCLEOTIDE SEQUENCE [LARGE SCALE GENOMIC DNA]</scope>
    <source>
        <strain evidence="6 7">Ter331</strain>
    </source>
</reference>
<dbReference type="PANTHER" id="PTHR37419">
    <property type="entry name" value="SERINE/THREONINE-PROTEIN KINASE TOXIN HIPA"/>
    <property type="match status" value="1"/>
</dbReference>
<protein>
    <submittedName>
        <fullName evidence="6">HipA-like protein</fullName>
    </submittedName>
</protein>
<accession>G0A8R6</accession>
<evidence type="ECO:0000256" key="3">
    <source>
        <dbReference type="ARBA" id="ARBA00022777"/>
    </source>
</evidence>